<reference evidence="2 3" key="1">
    <citation type="submission" date="2009-07" db="EMBL/GenBank/DDBJ databases">
        <authorList>
            <person name="Madupu R."/>
            <person name="Sebastian Y."/>
            <person name="Durkin A.S."/>
            <person name="Torralba M."/>
            <person name="Methe B."/>
            <person name="Sutton G.G."/>
            <person name="Strausberg R.L."/>
            <person name="Nelson K.E."/>
        </authorList>
    </citation>
    <scope>NUCLEOTIDE SEQUENCE [LARGE SCALE GENOMIC DNA]</scope>
    <source>
        <strain evidence="2 3">RM3268</strain>
    </source>
</reference>
<evidence type="ECO:0000313" key="3">
    <source>
        <dbReference type="Proteomes" id="UP000005709"/>
    </source>
</evidence>
<keyword evidence="3" id="KW-1185">Reference proteome</keyword>
<dbReference type="STRING" id="824.CGRAC_0640"/>
<feature type="transmembrane region" description="Helical" evidence="1">
    <location>
        <begin position="7"/>
        <end position="23"/>
    </location>
</feature>
<keyword evidence="1" id="KW-1133">Transmembrane helix</keyword>
<dbReference type="Proteomes" id="UP000005709">
    <property type="component" value="Unassembled WGS sequence"/>
</dbReference>
<name>C8PIH4_9BACT</name>
<accession>C8PIH4</accession>
<comment type="caution">
    <text evidence="2">The sequence shown here is derived from an EMBL/GenBank/DDBJ whole genome shotgun (WGS) entry which is preliminary data.</text>
</comment>
<dbReference type="OrthoDB" id="5338103at2"/>
<dbReference type="EMBL" id="ACYG01000027">
    <property type="protein sequence ID" value="EEV17339.1"/>
    <property type="molecule type" value="Genomic_DNA"/>
</dbReference>
<dbReference type="eggNOG" id="ENOG502ZZ9C">
    <property type="taxonomic scope" value="Bacteria"/>
</dbReference>
<organism evidence="2 3">
    <name type="scientific">Campylobacter gracilis RM3268</name>
    <dbReference type="NCBI Taxonomy" id="553220"/>
    <lineage>
        <taxon>Bacteria</taxon>
        <taxon>Pseudomonadati</taxon>
        <taxon>Campylobacterota</taxon>
        <taxon>Epsilonproteobacteria</taxon>
        <taxon>Campylobacterales</taxon>
        <taxon>Campylobacteraceae</taxon>
        <taxon>Campylobacter</taxon>
    </lineage>
</organism>
<sequence length="333" mass="38244">MKTKQFFLYSIVYIAIVAILVFTQQSSSYTLGLFGFTLTLPVAVWIVLPLILYMILAIFHIVFHSFAFYRTKRAIAKDLSAYDAMSKEVLLGLDTNKDFKTEYFKDPSELTKILSPWYDSTGIDVKNEDLKEVIGVIEKVKNGEVADLRKYKLPKDNGLFLQNELNRLDAEPAYAYEILKTKGVYSENITKKAYAVALAKGSYDKIKAYKIPQDIAEVNILVDRAVNDASFEISSEELFDLVNNEKFNEQDFIGFAKKLKNHLAPEQYKAFFERLKNENQEATEAYLYALYELGMIDEFREQLSLADGDEFEKFKILLFLRDNGKNVPASLLF</sequence>
<protein>
    <recommendedName>
        <fullName evidence="4">LapA family protein</fullName>
    </recommendedName>
</protein>
<gene>
    <name evidence="2" type="ORF">CAMGR0001_1635</name>
</gene>
<evidence type="ECO:0000256" key="1">
    <source>
        <dbReference type="SAM" id="Phobius"/>
    </source>
</evidence>
<dbReference type="AlphaFoldDB" id="C8PIH4"/>
<dbReference type="RefSeq" id="WP_005872422.1">
    <property type="nucleotide sequence ID" value="NZ_ACYG01000027.1"/>
</dbReference>
<proteinExistence type="predicted"/>
<keyword evidence="1" id="KW-0812">Transmembrane</keyword>
<evidence type="ECO:0000313" key="2">
    <source>
        <dbReference type="EMBL" id="EEV17339.1"/>
    </source>
</evidence>
<feature type="transmembrane region" description="Helical" evidence="1">
    <location>
        <begin position="43"/>
        <end position="63"/>
    </location>
</feature>
<keyword evidence="1" id="KW-0472">Membrane</keyword>
<evidence type="ECO:0008006" key="4">
    <source>
        <dbReference type="Google" id="ProtNLM"/>
    </source>
</evidence>